<feature type="signal peptide" evidence="1">
    <location>
        <begin position="1"/>
        <end position="22"/>
    </location>
</feature>
<comment type="caution">
    <text evidence="2">The sequence shown here is derived from an EMBL/GenBank/DDBJ whole genome shotgun (WGS) entry which is preliminary data.</text>
</comment>
<dbReference type="Proteomes" id="UP001310594">
    <property type="component" value="Unassembled WGS sequence"/>
</dbReference>
<evidence type="ECO:0000256" key="1">
    <source>
        <dbReference type="SAM" id="SignalP"/>
    </source>
</evidence>
<keyword evidence="1" id="KW-0732">Signal</keyword>
<reference evidence="2" key="1">
    <citation type="submission" date="2023-08" db="EMBL/GenBank/DDBJ databases">
        <title>Black Yeasts Isolated from many extreme environments.</title>
        <authorList>
            <person name="Coleine C."/>
            <person name="Stajich J.E."/>
            <person name="Selbmann L."/>
        </authorList>
    </citation>
    <scope>NUCLEOTIDE SEQUENCE</scope>
    <source>
        <strain evidence="2">CCFEE 5810</strain>
    </source>
</reference>
<sequence>MKFATLPCLFAAVCSAHGLANAIRDPAPVIKIAPAPTQAPELVDDAAQPHLEPRQGAAVANPVASLNPSQYPIATTQWLESTILGTTTYVSIAYTQTFAAVPDQLQTAGKGTIGLGTLTKHKRDVEAVETGNIEQTLVLELHQEVVTQYVQPVMEILVLHTILVLPNSTNNTFGNFTYPGFNGTLFNITTNSTGNTTALPIITSTVTALSAADYNRSTGSAESGGSSSIFS</sequence>
<accession>A0AAN7W6K1</accession>
<name>A0AAN7W6K1_9PEZI</name>
<evidence type="ECO:0000313" key="2">
    <source>
        <dbReference type="EMBL" id="KAK5698958.1"/>
    </source>
</evidence>
<evidence type="ECO:0000313" key="3">
    <source>
        <dbReference type="Proteomes" id="UP001310594"/>
    </source>
</evidence>
<feature type="chain" id="PRO_5042918247" evidence="1">
    <location>
        <begin position="23"/>
        <end position="231"/>
    </location>
</feature>
<gene>
    <name evidence="2" type="ORF">LTR97_006607</name>
</gene>
<dbReference type="EMBL" id="JAVRQU010000009">
    <property type="protein sequence ID" value="KAK5698958.1"/>
    <property type="molecule type" value="Genomic_DNA"/>
</dbReference>
<proteinExistence type="predicted"/>
<dbReference type="AlphaFoldDB" id="A0AAN7W6K1"/>
<organism evidence="2 3">
    <name type="scientific">Elasticomyces elasticus</name>
    <dbReference type="NCBI Taxonomy" id="574655"/>
    <lineage>
        <taxon>Eukaryota</taxon>
        <taxon>Fungi</taxon>
        <taxon>Dikarya</taxon>
        <taxon>Ascomycota</taxon>
        <taxon>Pezizomycotina</taxon>
        <taxon>Dothideomycetes</taxon>
        <taxon>Dothideomycetidae</taxon>
        <taxon>Mycosphaerellales</taxon>
        <taxon>Teratosphaeriaceae</taxon>
        <taxon>Elasticomyces</taxon>
    </lineage>
</organism>
<protein>
    <submittedName>
        <fullName evidence="2">Uncharacterized protein</fullName>
    </submittedName>
</protein>